<evidence type="ECO:0008006" key="5">
    <source>
        <dbReference type="Google" id="ProtNLM"/>
    </source>
</evidence>
<evidence type="ECO:0000313" key="3">
    <source>
        <dbReference type="EMBL" id="KDP25992.1"/>
    </source>
</evidence>
<name>A0A067JQ28_JATCU</name>
<feature type="region of interest" description="Disordered" evidence="2">
    <location>
        <begin position="392"/>
        <end position="417"/>
    </location>
</feature>
<dbReference type="PANTHER" id="PTHR48435">
    <property type="entry name" value="POLYPROTEIN"/>
    <property type="match status" value="1"/>
</dbReference>
<organism evidence="3 4">
    <name type="scientific">Jatropha curcas</name>
    <name type="common">Barbados nut</name>
    <dbReference type="NCBI Taxonomy" id="180498"/>
    <lineage>
        <taxon>Eukaryota</taxon>
        <taxon>Viridiplantae</taxon>
        <taxon>Streptophyta</taxon>
        <taxon>Embryophyta</taxon>
        <taxon>Tracheophyta</taxon>
        <taxon>Spermatophyta</taxon>
        <taxon>Magnoliopsida</taxon>
        <taxon>eudicotyledons</taxon>
        <taxon>Gunneridae</taxon>
        <taxon>Pentapetalae</taxon>
        <taxon>rosids</taxon>
        <taxon>fabids</taxon>
        <taxon>Malpighiales</taxon>
        <taxon>Euphorbiaceae</taxon>
        <taxon>Crotonoideae</taxon>
        <taxon>Jatropheae</taxon>
        <taxon>Jatropha</taxon>
    </lineage>
</organism>
<gene>
    <name evidence="3" type="ORF">JCGZ_22940</name>
</gene>
<protein>
    <recommendedName>
        <fullName evidence="5">Polyprotein</fullName>
    </recommendedName>
</protein>
<reference evidence="3 4" key="1">
    <citation type="journal article" date="2014" name="PLoS ONE">
        <title>Global Analysis of Gene Expression Profiles in Physic Nut (Jatropha curcas L.) Seedlings Exposed to Salt Stress.</title>
        <authorList>
            <person name="Zhang L."/>
            <person name="Zhang C."/>
            <person name="Wu P."/>
            <person name="Chen Y."/>
            <person name="Li M."/>
            <person name="Jiang H."/>
            <person name="Wu G."/>
        </authorList>
    </citation>
    <scope>NUCLEOTIDE SEQUENCE [LARGE SCALE GENOMIC DNA]</scope>
    <source>
        <strain evidence="4">cv. GZQX0401</strain>
        <tissue evidence="3">Young leaves</tissue>
    </source>
</reference>
<keyword evidence="4" id="KW-1185">Reference proteome</keyword>
<proteinExistence type="predicted"/>
<dbReference type="EMBL" id="KK914938">
    <property type="protein sequence ID" value="KDP25992.1"/>
    <property type="molecule type" value="Genomic_DNA"/>
</dbReference>
<keyword evidence="1" id="KW-0175">Coiled coil</keyword>
<dbReference type="PANTHER" id="PTHR48435:SF1">
    <property type="entry name" value="POLYPROTEIN"/>
    <property type="match status" value="1"/>
</dbReference>
<dbReference type="InterPro" id="IPR053098">
    <property type="entry name" value="Petuviruses_polyprotein"/>
</dbReference>
<feature type="coiled-coil region" evidence="1">
    <location>
        <begin position="560"/>
        <end position="587"/>
    </location>
</feature>
<accession>A0A067JQ28</accession>
<dbReference type="Pfam" id="PF01107">
    <property type="entry name" value="MP"/>
    <property type="match status" value="1"/>
</dbReference>
<dbReference type="OrthoDB" id="1720991at2759"/>
<dbReference type="InterPro" id="IPR028919">
    <property type="entry name" value="Viral_movement"/>
</dbReference>
<dbReference type="Proteomes" id="UP000027138">
    <property type="component" value="Unassembled WGS sequence"/>
</dbReference>
<evidence type="ECO:0000313" key="4">
    <source>
        <dbReference type="Proteomes" id="UP000027138"/>
    </source>
</evidence>
<dbReference type="AlphaFoldDB" id="A0A067JQ28"/>
<evidence type="ECO:0000256" key="1">
    <source>
        <dbReference type="SAM" id="Coils"/>
    </source>
</evidence>
<evidence type="ECO:0000256" key="2">
    <source>
        <dbReference type="SAM" id="MobiDB-lite"/>
    </source>
</evidence>
<sequence>METVTNNPIVQTSSLQLPPTCKQYLTDKIDNLVEISHIPESAQIQNSLVPILNPYAVFKRSPSLSRHLRQIISRPSVHIKEYVQSSSLSQCVLSSTPAEQYVTLEIPEQFISQWKKQRYTHLHFGAIRLVLSYHGRQGLPVTARLSLLDTRYLQYEHAVIGTIATTLNAGSVVLTFFPNFNMSLEYPHLSTALKVQVQITGADQVPEPISATLHHQIVYRLQDHAINLQTPGISHSDALYIFADGGPPPTIVQTPRQLPREELERLIPSAWITNYEKLHQLPQPGQQQDPIFVRQLDKSVRISFLPSSSEPRHSVSMIQPVKSKPLKHAPIHSFAHSGKQIYAAKNDGHFLWDANPHMCDLDCPCKYEDDGWLEDAEVTITKLESQPLLRKTQSCRPSARKRAFDDDDDDAPPPWVGLPKAKNKPMTEDHYLKRGFEILAEEGLLQCPPPPTICSCSLEAYQTPAAPATPLSCCMLQPEDFPPLETVRDSTSRVTASPYVCQTVVHSTGNLQPISPSEEVLNWQTSNAVVQNKYLKQIDGKLNHALKKNDHLTSTVSSFRQEAQQMHDDLLRRISKLDKELNFLIETNPSSPLFDAKEEKFASFEDKSKKLKEIKSYSLLFLHLLTPLIMHYLHHCSLPLQLL</sequence>